<proteinExistence type="predicted"/>
<gene>
    <name evidence="1" type="ORF">M438DRAFT_342965</name>
</gene>
<dbReference type="SUPFAM" id="SSF57903">
    <property type="entry name" value="FYVE/PHD zinc finger"/>
    <property type="match status" value="1"/>
</dbReference>
<dbReference type="GeneID" id="40747184"/>
<dbReference type="OrthoDB" id="3933026at2759"/>
<organism evidence="1 2">
    <name type="scientific">Aureobasidium pullulans EXF-150</name>
    <dbReference type="NCBI Taxonomy" id="1043002"/>
    <lineage>
        <taxon>Eukaryota</taxon>
        <taxon>Fungi</taxon>
        <taxon>Dikarya</taxon>
        <taxon>Ascomycota</taxon>
        <taxon>Pezizomycotina</taxon>
        <taxon>Dothideomycetes</taxon>
        <taxon>Dothideomycetidae</taxon>
        <taxon>Dothideales</taxon>
        <taxon>Saccotheciaceae</taxon>
        <taxon>Aureobasidium</taxon>
    </lineage>
</organism>
<accession>A0A074XQH1</accession>
<dbReference type="SUPFAM" id="SSF52540">
    <property type="entry name" value="P-loop containing nucleoside triphosphate hydrolases"/>
    <property type="match status" value="1"/>
</dbReference>
<dbReference type="InterPro" id="IPR027417">
    <property type="entry name" value="P-loop_NTPase"/>
</dbReference>
<evidence type="ECO:0000313" key="1">
    <source>
        <dbReference type="EMBL" id="KEQ87838.1"/>
    </source>
</evidence>
<dbReference type="CDD" id="cd15489">
    <property type="entry name" value="PHD_SF"/>
    <property type="match status" value="1"/>
</dbReference>
<sequence>MVKEFNDPKSSLKILIMMYDVGAAGLNLHEACNRVFISSIARAFAQEEQVGGRTNRITSCFNTLLERSFTPNSHDLFRASIQADKVTVQLASNAQDPKIQALMVEELNKLQSEVNECHTSDEGQALRKKISEFKALKELQKVQVTVQDQGHRYNLRERAEKKPSTYDDECGICGEDIEDGTGCICSKCSELAHAECHGLDSPIDGGYYCSHCITKGILGDVDSAALTEGGAWILTTSDELDEYHEDNEALGGRTRQEQHYEEQLYDEPDLLLGDDNDLAEWVSENQPNDDERKSLVLLSLPVDKVWAPSDLENEHHLRIGLLLLFNLIQGKNDLSISRSIHIQYTQLTKTARDYIMKRLETNKAMEKRQNKLAGKV</sequence>
<evidence type="ECO:0008006" key="3">
    <source>
        <dbReference type="Google" id="ProtNLM"/>
    </source>
</evidence>
<dbReference type="Proteomes" id="UP000030706">
    <property type="component" value="Unassembled WGS sequence"/>
</dbReference>
<evidence type="ECO:0000313" key="2">
    <source>
        <dbReference type="Proteomes" id="UP000030706"/>
    </source>
</evidence>
<name>A0A074XQH1_AURPU</name>
<dbReference type="STRING" id="1043002.A0A074XQH1"/>
<protein>
    <recommendedName>
        <fullName evidence="3">Zinc finger PHD-type domain-containing protein</fullName>
    </recommendedName>
</protein>
<dbReference type="InterPro" id="IPR011011">
    <property type="entry name" value="Znf_FYVE_PHD"/>
</dbReference>
<dbReference type="RefSeq" id="XP_029764025.1">
    <property type="nucleotide sequence ID" value="XM_029904878.1"/>
</dbReference>
<dbReference type="HOGENOM" id="CLU_735628_0_0_1"/>
<reference evidence="1 2" key="1">
    <citation type="journal article" date="2014" name="BMC Genomics">
        <title>Genome sequencing of four Aureobasidium pullulans varieties: biotechnological potential, stress tolerance, and description of new species.</title>
        <authorList>
            <person name="Gostin Ar C."/>
            <person name="Ohm R.A."/>
            <person name="Kogej T."/>
            <person name="Sonjak S."/>
            <person name="Turk M."/>
            <person name="Zajc J."/>
            <person name="Zalar P."/>
            <person name="Grube M."/>
            <person name="Sun H."/>
            <person name="Han J."/>
            <person name="Sharma A."/>
            <person name="Chiniquy J."/>
            <person name="Ngan C.Y."/>
            <person name="Lipzen A."/>
            <person name="Barry K."/>
            <person name="Grigoriev I.V."/>
            <person name="Gunde-Cimerman N."/>
        </authorList>
    </citation>
    <scope>NUCLEOTIDE SEQUENCE [LARGE SCALE GENOMIC DNA]</scope>
    <source>
        <strain evidence="1 2">EXF-150</strain>
    </source>
</reference>
<dbReference type="Gene3D" id="3.30.40.10">
    <property type="entry name" value="Zinc/RING finger domain, C3HC4 (zinc finger)"/>
    <property type="match status" value="1"/>
</dbReference>
<dbReference type="Gene3D" id="3.40.50.300">
    <property type="entry name" value="P-loop containing nucleotide triphosphate hydrolases"/>
    <property type="match status" value="1"/>
</dbReference>
<dbReference type="AlphaFoldDB" id="A0A074XQH1"/>
<dbReference type="InterPro" id="IPR013083">
    <property type="entry name" value="Znf_RING/FYVE/PHD"/>
</dbReference>
<keyword evidence="2" id="KW-1185">Reference proteome</keyword>
<dbReference type="EMBL" id="KL584976">
    <property type="protein sequence ID" value="KEQ87838.1"/>
    <property type="molecule type" value="Genomic_DNA"/>
</dbReference>